<gene>
    <name evidence="5" type="ORF">SARC_13201</name>
</gene>
<name>A0A0L0FCQ8_9EUKA</name>
<evidence type="ECO:0000256" key="3">
    <source>
        <dbReference type="ARBA" id="ARBA00023136"/>
    </source>
</evidence>
<feature type="transmembrane region" description="Helical" evidence="4">
    <location>
        <begin position="6"/>
        <end position="26"/>
    </location>
</feature>
<dbReference type="PANTHER" id="PTHR10414">
    <property type="entry name" value="ETHANOLAMINEPHOSPHOTRANSFERASE"/>
    <property type="match status" value="1"/>
</dbReference>
<organism evidence="5 6">
    <name type="scientific">Sphaeroforma arctica JP610</name>
    <dbReference type="NCBI Taxonomy" id="667725"/>
    <lineage>
        <taxon>Eukaryota</taxon>
        <taxon>Ichthyosporea</taxon>
        <taxon>Ichthyophonida</taxon>
        <taxon>Sphaeroforma</taxon>
    </lineage>
</organism>
<dbReference type="GO" id="GO:0008610">
    <property type="term" value="P:lipid biosynthetic process"/>
    <property type="evidence" value="ECO:0007669"/>
    <property type="project" value="UniProtKB-ARBA"/>
</dbReference>
<accession>A0A0L0FCQ8</accession>
<feature type="transmembrane region" description="Helical" evidence="4">
    <location>
        <begin position="117"/>
        <end position="137"/>
    </location>
</feature>
<keyword evidence="6" id="KW-1185">Reference proteome</keyword>
<dbReference type="STRING" id="667725.A0A0L0FCQ8"/>
<evidence type="ECO:0000256" key="1">
    <source>
        <dbReference type="ARBA" id="ARBA00004370"/>
    </source>
</evidence>
<dbReference type="RefSeq" id="XP_014148148.1">
    <property type="nucleotide sequence ID" value="XM_014292673.1"/>
</dbReference>
<feature type="transmembrane region" description="Helical" evidence="4">
    <location>
        <begin position="180"/>
        <end position="200"/>
    </location>
</feature>
<keyword evidence="3 4" id="KW-0472">Membrane</keyword>
<dbReference type="GeneID" id="25913705"/>
<feature type="transmembrane region" description="Helical" evidence="4">
    <location>
        <begin position="78"/>
        <end position="96"/>
    </location>
</feature>
<dbReference type="GO" id="GO:0016020">
    <property type="term" value="C:membrane"/>
    <property type="evidence" value="ECO:0007669"/>
    <property type="project" value="UniProtKB-SubCell"/>
</dbReference>
<evidence type="ECO:0000256" key="4">
    <source>
        <dbReference type="SAM" id="Phobius"/>
    </source>
</evidence>
<reference evidence="5 6" key="1">
    <citation type="submission" date="2011-02" db="EMBL/GenBank/DDBJ databases">
        <title>The Genome Sequence of Sphaeroforma arctica JP610.</title>
        <authorList>
            <consortium name="The Broad Institute Genome Sequencing Platform"/>
            <person name="Russ C."/>
            <person name="Cuomo C."/>
            <person name="Young S.K."/>
            <person name="Zeng Q."/>
            <person name="Gargeya S."/>
            <person name="Alvarado L."/>
            <person name="Berlin A."/>
            <person name="Chapman S.B."/>
            <person name="Chen Z."/>
            <person name="Freedman E."/>
            <person name="Gellesch M."/>
            <person name="Goldberg J."/>
            <person name="Griggs A."/>
            <person name="Gujja S."/>
            <person name="Heilman E."/>
            <person name="Heiman D."/>
            <person name="Howarth C."/>
            <person name="Mehta T."/>
            <person name="Neiman D."/>
            <person name="Pearson M."/>
            <person name="Roberts A."/>
            <person name="Saif S."/>
            <person name="Shea T."/>
            <person name="Shenoy N."/>
            <person name="Sisk P."/>
            <person name="Stolte C."/>
            <person name="Sykes S."/>
            <person name="White J."/>
            <person name="Yandava C."/>
            <person name="Burger G."/>
            <person name="Gray M.W."/>
            <person name="Holland P.W.H."/>
            <person name="King N."/>
            <person name="Lang F.B.F."/>
            <person name="Roger A.J."/>
            <person name="Ruiz-Trillo I."/>
            <person name="Haas B."/>
            <person name="Nusbaum C."/>
            <person name="Birren B."/>
        </authorList>
    </citation>
    <scope>NUCLEOTIDE SEQUENCE [LARGE SCALE GENOMIC DNA]</scope>
    <source>
        <strain evidence="5 6">JP610</strain>
    </source>
</reference>
<sequence length="255" mass="29004">MAAMMQMSVLWATIFILCAQLNFYIATWDEYHTHEMYLPKINGADEGLVLTVLLYMLTAFVLPRGVWLMEVYTVPLNVWFTIVSLLSALFTANMFVGRVRDHSREKGWPLERAWWKLLPFGITVSQTVYWLLVVTAATNAFDYAVFEVLLCCAFCFGQFTSRLIVAHVCGMHFKAWQPALWVPMIPITAHILTAVLDVTVVPPSTVLHITLCISGLMWLHYAYVCINAISSSLGIRRFNIETRHVPEVSGVLPER</sequence>
<proteinExistence type="inferred from homology"/>
<keyword evidence="4" id="KW-1133">Transmembrane helix</keyword>
<dbReference type="Proteomes" id="UP000054560">
    <property type="component" value="Unassembled WGS sequence"/>
</dbReference>
<dbReference type="AlphaFoldDB" id="A0A0L0FCQ8"/>
<dbReference type="PANTHER" id="PTHR10414:SF37">
    <property type="entry name" value="BB IN A BOXCAR, ISOFORM C"/>
    <property type="match status" value="1"/>
</dbReference>
<evidence type="ECO:0000256" key="2">
    <source>
        <dbReference type="ARBA" id="ARBA00010441"/>
    </source>
</evidence>
<comment type="subcellular location">
    <subcellularLocation>
        <location evidence="1">Membrane</location>
    </subcellularLocation>
</comment>
<dbReference type="OrthoDB" id="196717at2759"/>
<feature type="transmembrane region" description="Helical" evidence="4">
    <location>
        <begin position="47"/>
        <end position="66"/>
    </location>
</feature>
<comment type="similarity">
    <text evidence="2">Belongs to the CDP-alcohol phosphatidyltransferase class-I family.</text>
</comment>
<evidence type="ECO:0000313" key="6">
    <source>
        <dbReference type="Proteomes" id="UP000054560"/>
    </source>
</evidence>
<evidence type="ECO:0000313" key="5">
    <source>
        <dbReference type="EMBL" id="KNC74246.1"/>
    </source>
</evidence>
<keyword evidence="4" id="KW-0812">Transmembrane</keyword>
<feature type="transmembrane region" description="Helical" evidence="4">
    <location>
        <begin position="206"/>
        <end position="229"/>
    </location>
</feature>
<dbReference type="InterPro" id="IPR014472">
    <property type="entry name" value="CHOPT"/>
</dbReference>
<feature type="transmembrane region" description="Helical" evidence="4">
    <location>
        <begin position="143"/>
        <end position="168"/>
    </location>
</feature>
<dbReference type="EMBL" id="KQ244604">
    <property type="protein sequence ID" value="KNC74246.1"/>
    <property type="molecule type" value="Genomic_DNA"/>
</dbReference>
<protein>
    <submittedName>
        <fullName evidence="5">Uncharacterized protein</fullName>
    </submittedName>
</protein>